<comment type="subcellular location">
    <subcellularLocation>
        <location evidence="2">Mitochondrion inner membrane</location>
        <topology evidence="2">Peripheral membrane protein</topology>
        <orientation evidence="2">Matrix side</orientation>
    </subcellularLocation>
</comment>
<dbReference type="InterPro" id="IPR026627">
    <property type="entry name" value="NDUFB2_animal"/>
</dbReference>
<keyword evidence="5" id="KW-0813">Transport</keyword>
<comment type="similarity">
    <text evidence="3">Belongs to the complex I NDUFB2 subunit family.</text>
</comment>
<keyword evidence="11" id="KW-0472">Membrane</keyword>
<dbReference type="Pfam" id="PF14813">
    <property type="entry name" value="NADH_B2"/>
    <property type="match status" value="1"/>
</dbReference>
<dbReference type="KEGG" id="dvi:26530948"/>
<dbReference type="GO" id="GO:0032981">
    <property type="term" value="P:mitochondrial respiratory chain complex I assembly"/>
    <property type="evidence" value="ECO:0007669"/>
    <property type="project" value="TreeGrafter"/>
</dbReference>
<evidence type="ECO:0000256" key="9">
    <source>
        <dbReference type="ARBA" id="ARBA00022982"/>
    </source>
</evidence>
<dbReference type="GO" id="GO:0005743">
    <property type="term" value="C:mitochondrial inner membrane"/>
    <property type="evidence" value="ECO:0007669"/>
    <property type="project" value="UniProtKB-SubCell"/>
</dbReference>
<evidence type="ECO:0000256" key="7">
    <source>
        <dbReference type="ARBA" id="ARBA00022792"/>
    </source>
</evidence>
<evidence type="ECO:0000256" key="2">
    <source>
        <dbReference type="ARBA" id="ARBA00004443"/>
    </source>
</evidence>
<evidence type="ECO:0000256" key="8">
    <source>
        <dbReference type="ARBA" id="ARBA00022946"/>
    </source>
</evidence>
<comment type="subunit">
    <text evidence="4">Complex I is composed of 45 different subunits.</text>
</comment>
<dbReference type="PANTHER" id="PTHR15223">
    <property type="entry name" value="NADH-UBIQUINONE OXIDOREDUCTASE AGGG SUBUNIT"/>
    <property type="match status" value="1"/>
</dbReference>
<gene>
    <name evidence="12" type="primary">Dvir\GJ26178</name>
    <name evidence="12" type="ORF">Dvir_GJ26178</name>
</gene>
<dbReference type="STRING" id="7244.A0A0Q9WMH5"/>
<evidence type="ECO:0000313" key="13">
    <source>
        <dbReference type="Proteomes" id="UP000008792"/>
    </source>
</evidence>
<keyword evidence="10" id="KW-0496">Mitochondrion</keyword>
<dbReference type="InParanoid" id="A0A0Q9WMH5"/>
<reference evidence="12 13" key="1">
    <citation type="journal article" date="2007" name="Nature">
        <title>Evolution of genes and genomes on the Drosophila phylogeny.</title>
        <authorList>
            <consortium name="Drosophila 12 Genomes Consortium"/>
            <person name="Clark A.G."/>
            <person name="Eisen M.B."/>
            <person name="Smith D.R."/>
            <person name="Bergman C.M."/>
            <person name="Oliver B."/>
            <person name="Markow T.A."/>
            <person name="Kaufman T.C."/>
            <person name="Kellis M."/>
            <person name="Gelbart W."/>
            <person name="Iyer V.N."/>
            <person name="Pollard D.A."/>
            <person name="Sackton T.B."/>
            <person name="Larracuente A.M."/>
            <person name="Singh N.D."/>
            <person name="Abad J.P."/>
            <person name="Abt D.N."/>
            <person name="Adryan B."/>
            <person name="Aguade M."/>
            <person name="Akashi H."/>
            <person name="Anderson W.W."/>
            <person name="Aquadro C.F."/>
            <person name="Ardell D.H."/>
            <person name="Arguello R."/>
            <person name="Artieri C.G."/>
            <person name="Barbash D.A."/>
            <person name="Barker D."/>
            <person name="Barsanti P."/>
            <person name="Batterham P."/>
            <person name="Batzoglou S."/>
            <person name="Begun D."/>
            <person name="Bhutkar A."/>
            <person name="Blanco E."/>
            <person name="Bosak S.A."/>
            <person name="Bradley R.K."/>
            <person name="Brand A.D."/>
            <person name="Brent M.R."/>
            <person name="Brooks A.N."/>
            <person name="Brown R.H."/>
            <person name="Butlin R.K."/>
            <person name="Caggese C."/>
            <person name="Calvi B.R."/>
            <person name="Bernardo de Carvalho A."/>
            <person name="Caspi A."/>
            <person name="Castrezana S."/>
            <person name="Celniker S.E."/>
            <person name="Chang J.L."/>
            <person name="Chapple C."/>
            <person name="Chatterji S."/>
            <person name="Chinwalla A."/>
            <person name="Civetta A."/>
            <person name="Clifton S.W."/>
            <person name="Comeron J.M."/>
            <person name="Costello J.C."/>
            <person name="Coyne J.A."/>
            <person name="Daub J."/>
            <person name="David R.G."/>
            <person name="Delcher A.L."/>
            <person name="Delehaunty K."/>
            <person name="Do C.B."/>
            <person name="Ebling H."/>
            <person name="Edwards K."/>
            <person name="Eickbush T."/>
            <person name="Evans J.D."/>
            <person name="Filipski A."/>
            <person name="Findeiss S."/>
            <person name="Freyhult E."/>
            <person name="Fulton L."/>
            <person name="Fulton R."/>
            <person name="Garcia A.C."/>
            <person name="Gardiner A."/>
            <person name="Garfield D.A."/>
            <person name="Garvin B.E."/>
            <person name="Gibson G."/>
            <person name="Gilbert D."/>
            <person name="Gnerre S."/>
            <person name="Godfrey J."/>
            <person name="Good R."/>
            <person name="Gotea V."/>
            <person name="Gravely B."/>
            <person name="Greenberg A.J."/>
            <person name="Griffiths-Jones S."/>
            <person name="Gross S."/>
            <person name="Guigo R."/>
            <person name="Gustafson E.A."/>
            <person name="Haerty W."/>
            <person name="Hahn M.W."/>
            <person name="Halligan D.L."/>
            <person name="Halpern A.L."/>
            <person name="Halter G.M."/>
            <person name="Han M.V."/>
            <person name="Heger A."/>
            <person name="Hillier L."/>
            <person name="Hinrichs A.S."/>
            <person name="Holmes I."/>
            <person name="Hoskins R.A."/>
            <person name="Hubisz M.J."/>
            <person name="Hultmark D."/>
            <person name="Huntley M.A."/>
            <person name="Jaffe D.B."/>
            <person name="Jagadeeshan S."/>
            <person name="Jeck W.R."/>
            <person name="Johnson J."/>
            <person name="Jones C.D."/>
            <person name="Jordan W.C."/>
            <person name="Karpen G.H."/>
            <person name="Kataoka E."/>
            <person name="Keightley P.D."/>
            <person name="Kheradpour P."/>
            <person name="Kirkness E.F."/>
            <person name="Koerich L.B."/>
            <person name="Kristiansen K."/>
            <person name="Kudrna D."/>
            <person name="Kulathinal R.J."/>
            <person name="Kumar S."/>
            <person name="Kwok R."/>
            <person name="Lander E."/>
            <person name="Langley C.H."/>
            <person name="Lapoint R."/>
            <person name="Lazzaro B.P."/>
            <person name="Lee S.J."/>
            <person name="Levesque L."/>
            <person name="Li R."/>
            <person name="Lin C.F."/>
            <person name="Lin M.F."/>
            <person name="Lindblad-Toh K."/>
            <person name="Llopart A."/>
            <person name="Long M."/>
            <person name="Low L."/>
            <person name="Lozovsky E."/>
            <person name="Lu J."/>
            <person name="Luo M."/>
            <person name="Machado C.A."/>
            <person name="Makalowski W."/>
            <person name="Marzo M."/>
            <person name="Matsuda M."/>
            <person name="Matzkin L."/>
            <person name="McAllister B."/>
            <person name="McBride C.S."/>
            <person name="McKernan B."/>
            <person name="McKernan K."/>
            <person name="Mendez-Lago M."/>
            <person name="Minx P."/>
            <person name="Mollenhauer M.U."/>
            <person name="Montooth K."/>
            <person name="Mount S.M."/>
            <person name="Mu X."/>
            <person name="Myers E."/>
            <person name="Negre B."/>
            <person name="Newfeld S."/>
            <person name="Nielsen R."/>
            <person name="Noor M.A."/>
            <person name="O'Grady P."/>
            <person name="Pachter L."/>
            <person name="Papaceit M."/>
            <person name="Parisi M.J."/>
            <person name="Parisi M."/>
            <person name="Parts L."/>
            <person name="Pedersen J.S."/>
            <person name="Pesole G."/>
            <person name="Phillippy A.M."/>
            <person name="Ponting C.P."/>
            <person name="Pop M."/>
            <person name="Porcelli D."/>
            <person name="Powell J.R."/>
            <person name="Prohaska S."/>
            <person name="Pruitt K."/>
            <person name="Puig M."/>
            <person name="Quesneville H."/>
            <person name="Ram K.R."/>
            <person name="Rand D."/>
            <person name="Rasmussen M.D."/>
            <person name="Reed L.K."/>
            <person name="Reenan R."/>
            <person name="Reily A."/>
            <person name="Remington K.A."/>
            <person name="Rieger T.T."/>
            <person name="Ritchie M.G."/>
            <person name="Robin C."/>
            <person name="Rogers Y.H."/>
            <person name="Rohde C."/>
            <person name="Rozas J."/>
            <person name="Rubenfield M.J."/>
            <person name="Ruiz A."/>
            <person name="Russo S."/>
            <person name="Salzberg S.L."/>
            <person name="Sanchez-Gracia A."/>
            <person name="Saranga D.J."/>
            <person name="Sato H."/>
            <person name="Schaeffer S.W."/>
            <person name="Schatz M.C."/>
            <person name="Schlenke T."/>
            <person name="Schwartz R."/>
            <person name="Segarra C."/>
            <person name="Singh R.S."/>
            <person name="Sirot L."/>
            <person name="Sirota M."/>
            <person name="Sisneros N.B."/>
            <person name="Smith C.D."/>
            <person name="Smith T.F."/>
            <person name="Spieth J."/>
            <person name="Stage D.E."/>
            <person name="Stark A."/>
            <person name="Stephan W."/>
            <person name="Strausberg R.L."/>
            <person name="Strempel S."/>
            <person name="Sturgill D."/>
            <person name="Sutton G."/>
            <person name="Sutton G.G."/>
            <person name="Tao W."/>
            <person name="Teichmann S."/>
            <person name="Tobari Y.N."/>
            <person name="Tomimura Y."/>
            <person name="Tsolas J.M."/>
            <person name="Valente V.L."/>
            <person name="Venter E."/>
            <person name="Venter J.C."/>
            <person name="Vicario S."/>
            <person name="Vieira F.G."/>
            <person name="Vilella A.J."/>
            <person name="Villasante A."/>
            <person name="Walenz B."/>
            <person name="Wang J."/>
            <person name="Wasserman M."/>
            <person name="Watts T."/>
            <person name="Wilson D."/>
            <person name="Wilson R.K."/>
            <person name="Wing R.A."/>
            <person name="Wolfner M.F."/>
            <person name="Wong A."/>
            <person name="Wong G.K."/>
            <person name="Wu C.I."/>
            <person name="Wu G."/>
            <person name="Yamamoto D."/>
            <person name="Yang H.P."/>
            <person name="Yang S.P."/>
            <person name="Yorke J.A."/>
            <person name="Yoshida K."/>
            <person name="Zdobnov E."/>
            <person name="Zhang P."/>
            <person name="Zhang Y."/>
            <person name="Zimin A.V."/>
            <person name="Baldwin J."/>
            <person name="Abdouelleil A."/>
            <person name="Abdulkadir J."/>
            <person name="Abebe A."/>
            <person name="Abera B."/>
            <person name="Abreu J."/>
            <person name="Acer S.C."/>
            <person name="Aftuck L."/>
            <person name="Alexander A."/>
            <person name="An P."/>
            <person name="Anderson E."/>
            <person name="Anderson S."/>
            <person name="Arachi H."/>
            <person name="Azer M."/>
            <person name="Bachantsang P."/>
            <person name="Barry A."/>
            <person name="Bayul T."/>
            <person name="Berlin A."/>
            <person name="Bessette D."/>
            <person name="Bloom T."/>
            <person name="Blye J."/>
            <person name="Boguslavskiy L."/>
            <person name="Bonnet C."/>
            <person name="Boukhgalter B."/>
            <person name="Bourzgui I."/>
            <person name="Brown A."/>
            <person name="Cahill P."/>
            <person name="Channer S."/>
            <person name="Cheshatsang Y."/>
            <person name="Chuda L."/>
            <person name="Citroen M."/>
            <person name="Collymore A."/>
            <person name="Cooke P."/>
            <person name="Costello M."/>
            <person name="D'Aco K."/>
            <person name="Daza R."/>
            <person name="De Haan G."/>
            <person name="DeGray S."/>
            <person name="DeMaso C."/>
            <person name="Dhargay N."/>
            <person name="Dooley K."/>
            <person name="Dooley E."/>
            <person name="Doricent M."/>
            <person name="Dorje P."/>
            <person name="Dorjee K."/>
            <person name="Dupes A."/>
            <person name="Elong R."/>
            <person name="Falk J."/>
            <person name="Farina A."/>
            <person name="Faro S."/>
            <person name="Ferguson D."/>
            <person name="Fisher S."/>
            <person name="Foley C.D."/>
            <person name="Franke A."/>
            <person name="Friedrich D."/>
            <person name="Gadbois L."/>
            <person name="Gearin G."/>
            <person name="Gearin C.R."/>
            <person name="Giannoukos G."/>
            <person name="Goode T."/>
            <person name="Graham J."/>
            <person name="Grandbois E."/>
            <person name="Grewal S."/>
            <person name="Gyaltsen K."/>
            <person name="Hafez N."/>
            <person name="Hagos B."/>
            <person name="Hall J."/>
            <person name="Henson C."/>
            <person name="Hollinger A."/>
            <person name="Honan T."/>
            <person name="Huard M.D."/>
            <person name="Hughes L."/>
            <person name="Hurhula B."/>
            <person name="Husby M.E."/>
            <person name="Kamat A."/>
            <person name="Kanga B."/>
            <person name="Kashin S."/>
            <person name="Khazanovich D."/>
            <person name="Kisner P."/>
            <person name="Lance K."/>
            <person name="Lara M."/>
            <person name="Lee W."/>
            <person name="Lennon N."/>
            <person name="Letendre F."/>
            <person name="LeVine R."/>
            <person name="Lipovsky A."/>
            <person name="Liu X."/>
            <person name="Liu J."/>
            <person name="Liu S."/>
            <person name="Lokyitsang T."/>
            <person name="Lokyitsang Y."/>
            <person name="Lubonja R."/>
            <person name="Lui A."/>
            <person name="MacDonald P."/>
            <person name="Magnisalis V."/>
            <person name="Maru K."/>
            <person name="Matthews C."/>
            <person name="McCusker W."/>
            <person name="McDonough S."/>
            <person name="Mehta T."/>
            <person name="Meldrim J."/>
            <person name="Meneus L."/>
            <person name="Mihai O."/>
            <person name="Mihalev A."/>
            <person name="Mihova T."/>
            <person name="Mittelman R."/>
            <person name="Mlenga V."/>
            <person name="Montmayeur A."/>
            <person name="Mulrain L."/>
            <person name="Navidi A."/>
            <person name="Naylor J."/>
            <person name="Negash T."/>
            <person name="Nguyen T."/>
            <person name="Nguyen N."/>
            <person name="Nicol R."/>
            <person name="Norbu C."/>
            <person name="Norbu N."/>
            <person name="Novod N."/>
            <person name="O'Neill B."/>
            <person name="Osman S."/>
            <person name="Markiewicz E."/>
            <person name="Oyono O.L."/>
            <person name="Patti C."/>
            <person name="Phunkhang P."/>
            <person name="Pierre F."/>
            <person name="Priest M."/>
            <person name="Raghuraman S."/>
            <person name="Rege F."/>
            <person name="Reyes R."/>
            <person name="Rise C."/>
            <person name="Rogov P."/>
            <person name="Ross K."/>
            <person name="Ryan E."/>
            <person name="Settipalli S."/>
            <person name="Shea T."/>
            <person name="Sherpa N."/>
            <person name="Shi L."/>
            <person name="Shih D."/>
            <person name="Sparrow T."/>
            <person name="Spaulding J."/>
            <person name="Stalker J."/>
            <person name="Stange-Thomann N."/>
            <person name="Stavropoulos S."/>
            <person name="Stone C."/>
            <person name="Strader C."/>
            <person name="Tesfaye S."/>
            <person name="Thomson T."/>
            <person name="Thoulutsang Y."/>
            <person name="Thoulutsang D."/>
            <person name="Topham K."/>
            <person name="Topping I."/>
            <person name="Tsamla T."/>
            <person name="Vassiliev H."/>
            <person name="Vo A."/>
            <person name="Wangchuk T."/>
            <person name="Wangdi T."/>
            <person name="Weiand M."/>
            <person name="Wilkinson J."/>
            <person name="Wilson A."/>
            <person name="Yadav S."/>
            <person name="Young G."/>
            <person name="Yu Q."/>
            <person name="Zembek L."/>
            <person name="Zhong D."/>
            <person name="Zimmer A."/>
            <person name="Zwirko Z."/>
            <person name="Jaffe D.B."/>
            <person name="Alvarez P."/>
            <person name="Brockman W."/>
            <person name="Butler J."/>
            <person name="Chin C."/>
            <person name="Gnerre S."/>
            <person name="Grabherr M."/>
            <person name="Kleber M."/>
            <person name="Mauceli E."/>
            <person name="MacCallum I."/>
        </authorList>
    </citation>
    <scope>NUCLEOTIDE SEQUENCE [LARGE SCALE GENOMIC DNA]</scope>
    <source>
        <strain evidence="13">Tucson 15010-1051.87</strain>
    </source>
</reference>
<accession>A0A0Q9WMH5</accession>
<dbReference type="Proteomes" id="UP000008792">
    <property type="component" value="Unassembled WGS sequence"/>
</dbReference>
<keyword evidence="13" id="KW-1185">Reference proteome</keyword>
<comment type="function">
    <text evidence="1">Accessory subunit of the mitochondrial membrane respiratory chain NADH dehydrogenase (Complex I), that is believed not to be involved in catalysis. Complex I functions in the transfer of electrons from NADH to the respiratory chain. The immediate electron acceptor for the enzyme is believed to be ubiquinone.</text>
</comment>
<evidence type="ECO:0000256" key="11">
    <source>
        <dbReference type="ARBA" id="ARBA00023136"/>
    </source>
</evidence>
<dbReference type="FunCoup" id="A0A0Q9WMH5">
    <property type="interactions" value="163"/>
</dbReference>
<keyword evidence="7" id="KW-0999">Mitochondrion inner membrane</keyword>
<dbReference type="EMBL" id="CH940650">
    <property type="protein sequence ID" value="KRF82705.1"/>
    <property type="molecule type" value="Genomic_DNA"/>
</dbReference>
<keyword evidence="8" id="KW-0809">Transit peptide</keyword>
<evidence type="ECO:0000256" key="10">
    <source>
        <dbReference type="ARBA" id="ARBA00023128"/>
    </source>
</evidence>
<keyword evidence="9" id="KW-0249">Electron transport</keyword>
<dbReference type="OrthoDB" id="6241903at2759"/>
<evidence type="ECO:0000256" key="1">
    <source>
        <dbReference type="ARBA" id="ARBA00003195"/>
    </source>
</evidence>
<evidence type="ECO:0000256" key="6">
    <source>
        <dbReference type="ARBA" id="ARBA00022660"/>
    </source>
</evidence>
<name>A0A0Q9WMH5_DROVI</name>
<evidence type="ECO:0000313" key="12">
    <source>
        <dbReference type="EMBL" id="KRF82705.1"/>
    </source>
</evidence>
<proteinExistence type="inferred from homology"/>
<dbReference type="PANTHER" id="PTHR15223:SF1">
    <property type="entry name" value="NADH DEHYDROGENASE [UBIQUINONE] 1 BETA SUBCOMPLEX SUBUNIT 2, MITOCHONDRIAL"/>
    <property type="match status" value="1"/>
</dbReference>
<sequence length="98" mass="11109">MFGNLRLFRSVLAAENAILSLHGKTKVINRKSHVVSYRSAPPPHSKATKIGAVAVGGAMWWWVIWHLWHEPDHITGEFEYPNTSKWSNAHLGIPRDDI</sequence>
<dbReference type="AlphaFoldDB" id="A0A0Q9WMH5"/>
<evidence type="ECO:0008006" key="14">
    <source>
        <dbReference type="Google" id="ProtNLM"/>
    </source>
</evidence>
<evidence type="ECO:0000256" key="5">
    <source>
        <dbReference type="ARBA" id="ARBA00022448"/>
    </source>
</evidence>
<evidence type="ECO:0000256" key="4">
    <source>
        <dbReference type="ARBA" id="ARBA00011533"/>
    </source>
</evidence>
<dbReference type="GO" id="GO:0045271">
    <property type="term" value="C:respiratory chain complex I"/>
    <property type="evidence" value="ECO:0007669"/>
    <property type="project" value="InterPro"/>
</dbReference>
<protein>
    <recommendedName>
        <fullName evidence="14">NADH dehydrogenase [ubiquinone] 1 beta subcomplex subunit 2, mitochondrial</fullName>
    </recommendedName>
</protein>
<evidence type="ECO:0000256" key="3">
    <source>
        <dbReference type="ARBA" id="ARBA00005923"/>
    </source>
</evidence>
<organism evidence="12 13">
    <name type="scientific">Drosophila virilis</name>
    <name type="common">Fruit fly</name>
    <dbReference type="NCBI Taxonomy" id="7244"/>
    <lineage>
        <taxon>Eukaryota</taxon>
        <taxon>Metazoa</taxon>
        <taxon>Ecdysozoa</taxon>
        <taxon>Arthropoda</taxon>
        <taxon>Hexapoda</taxon>
        <taxon>Insecta</taxon>
        <taxon>Pterygota</taxon>
        <taxon>Neoptera</taxon>
        <taxon>Endopterygota</taxon>
        <taxon>Diptera</taxon>
        <taxon>Brachycera</taxon>
        <taxon>Muscomorpha</taxon>
        <taxon>Ephydroidea</taxon>
        <taxon>Drosophilidae</taxon>
        <taxon>Drosophila</taxon>
    </lineage>
</organism>
<keyword evidence="6" id="KW-0679">Respiratory chain</keyword>